<dbReference type="OrthoDB" id="675685at2"/>
<evidence type="ECO:0000313" key="2">
    <source>
        <dbReference type="EMBL" id="SJZ83664.1"/>
    </source>
</evidence>
<reference evidence="2 3" key="1">
    <citation type="submission" date="2017-02" db="EMBL/GenBank/DDBJ databases">
        <authorList>
            <person name="Peterson S.W."/>
        </authorList>
    </citation>
    <scope>NUCLEOTIDE SEQUENCE [LARGE SCALE GENOMIC DNA]</scope>
    <source>
        <strain evidence="2 3">DSM 22335</strain>
    </source>
</reference>
<dbReference type="Proteomes" id="UP000190888">
    <property type="component" value="Unassembled WGS sequence"/>
</dbReference>
<sequence length="226" mass="26018">MHLKNLESLKARLLKLGFPSDIDQRLGAFICFDPSQFEILHKIYLDDSNCVFQVQCVKGDSGHWDAVSYSAHLFRFPVLPPALIELDTEMRAVNWSKFYQLRELGALDEQNSQGELALQLILKANDLDTGGLVRGRHWINTHLEKYIPNLNNQKAECEISQRFYLVGQQEPFTFLEALRFLQSKWAERKLIADRKQLLKKEEDGTSNGGLIEKRSRSGRTGVKRKL</sequence>
<accession>A0A1T4NWK5</accession>
<evidence type="ECO:0000256" key="1">
    <source>
        <dbReference type="SAM" id="MobiDB-lite"/>
    </source>
</evidence>
<name>A0A1T4NWK5_9BACT</name>
<gene>
    <name evidence="2" type="ORF">SAMN04488132_10526</name>
</gene>
<organism evidence="2 3">
    <name type="scientific">Sediminibacterium ginsengisoli</name>
    <dbReference type="NCBI Taxonomy" id="413434"/>
    <lineage>
        <taxon>Bacteria</taxon>
        <taxon>Pseudomonadati</taxon>
        <taxon>Bacteroidota</taxon>
        <taxon>Chitinophagia</taxon>
        <taxon>Chitinophagales</taxon>
        <taxon>Chitinophagaceae</taxon>
        <taxon>Sediminibacterium</taxon>
    </lineage>
</organism>
<proteinExistence type="predicted"/>
<feature type="region of interest" description="Disordered" evidence="1">
    <location>
        <begin position="202"/>
        <end position="226"/>
    </location>
</feature>
<dbReference type="RefSeq" id="WP_078831357.1">
    <property type="nucleotide sequence ID" value="NZ_FUWH01000005.1"/>
</dbReference>
<keyword evidence="3" id="KW-1185">Reference proteome</keyword>
<protein>
    <submittedName>
        <fullName evidence="2">Uncharacterized protein</fullName>
    </submittedName>
</protein>
<dbReference type="EMBL" id="FUWH01000005">
    <property type="protein sequence ID" value="SJZ83664.1"/>
    <property type="molecule type" value="Genomic_DNA"/>
</dbReference>
<dbReference type="STRING" id="413434.SAMN04488132_10526"/>
<dbReference type="AlphaFoldDB" id="A0A1T4NWK5"/>
<evidence type="ECO:0000313" key="3">
    <source>
        <dbReference type="Proteomes" id="UP000190888"/>
    </source>
</evidence>